<organism evidence="2 3">
    <name type="scientific">Reticulomyxa filosa</name>
    <dbReference type="NCBI Taxonomy" id="46433"/>
    <lineage>
        <taxon>Eukaryota</taxon>
        <taxon>Sar</taxon>
        <taxon>Rhizaria</taxon>
        <taxon>Retaria</taxon>
        <taxon>Foraminifera</taxon>
        <taxon>Monothalamids</taxon>
        <taxon>Reticulomyxidae</taxon>
        <taxon>Reticulomyxa</taxon>
    </lineage>
</organism>
<keyword evidence="1" id="KW-0472">Membrane</keyword>
<evidence type="ECO:0000313" key="3">
    <source>
        <dbReference type="Proteomes" id="UP000023152"/>
    </source>
</evidence>
<dbReference type="InterPro" id="IPR016024">
    <property type="entry name" value="ARM-type_fold"/>
</dbReference>
<keyword evidence="1" id="KW-0812">Transmembrane</keyword>
<dbReference type="SUPFAM" id="SSF48371">
    <property type="entry name" value="ARM repeat"/>
    <property type="match status" value="1"/>
</dbReference>
<name>X6LVD0_RETFI</name>
<proteinExistence type="predicted"/>
<keyword evidence="3" id="KW-1185">Reference proteome</keyword>
<dbReference type="InterPro" id="IPR011989">
    <property type="entry name" value="ARM-like"/>
</dbReference>
<feature type="transmembrane region" description="Helical" evidence="1">
    <location>
        <begin position="150"/>
        <end position="169"/>
    </location>
</feature>
<dbReference type="AlphaFoldDB" id="X6LVD0"/>
<sequence length="183" mass="20526">MKYHKSSPAIMKEMARLLKNMAKASPEFSDKIAECGILDECLDILKNHPNECGAYALDIIDSCLKHSSNPKKVADALLKKGALDVLQNCLSKNISNSELAGSLVQTLNLLAQIQPDIARAIGEKKIYRNVLDAMKMHPENPKLAVNGCELLAVSILFISFYFIVLFYLLEMNQILRTYTYYLQ</sequence>
<keyword evidence="1" id="KW-1133">Transmembrane helix</keyword>
<accession>X6LVD0</accession>
<dbReference type="Gene3D" id="1.25.10.10">
    <property type="entry name" value="Leucine-rich Repeat Variant"/>
    <property type="match status" value="1"/>
</dbReference>
<protein>
    <submittedName>
        <fullName evidence="2">Uncharacterized protein</fullName>
    </submittedName>
</protein>
<evidence type="ECO:0000313" key="2">
    <source>
        <dbReference type="EMBL" id="ETO05321.1"/>
    </source>
</evidence>
<dbReference type="EMBL" id="ASPP01028265">
    <property type="protein sequence ID" value="ETO05321.1"/>
    <property type="molecule type" value="Genomic_DNA"/>
</dbReference>
<dbReference type="Proteomes" id="UP000023152">
    <property type="component" value="Unassembled WGS sequence"/>
</dbReference>
<comment type="caution">
    <text evidence="2">The sequence shown here is derived from an EMBL/GenBank/DDBJ whole genome shotgun (WGS) entry which is preliminary data.</text>
</comment>
<reference evidence="2 3" key="1">
    <citation type="journal article" date="2013" name="Curr. Biol.">
        <title>The Genome of the Foraminiferan Reticulomyxa filosa.</title>
        <authorList>
            <person name="Glockner G."/>
            <person name="Hulsmann N."/>
            <person name="Schleicher M."/>
            <person name="Noegel A.A."/>
            <person name="Eichinger L."/>
            <person name="Gallinger C."/>
            <person name="Pawlowski J."/>
            <person name="Sierra R."/>
            <person name="Euteneuer U."/>
            <person name="Pillet L."/>
            <person name="Moustafa A."/>
            <person name="Platzer M."/>
            <person name="Groth M."/>
            <person name="Szafranski K."/>
            <person name="Schliwa M."/>
        </authorList>
    </citation>
    <scope>NUCLEOTIDE SEQUENCE [LARGE SCALE GENOMIC DNA]</scope>
</reference>
<evidence type="ECO:0000256" key="1">
    <source>
        <dbReference type="SAM" id="Phobius"/>
    </source>
</evidence>
<gene>
    <name evidence="2" type="ORF">RFI_32078</name>
</gene>